<evidence type="ECO:0000313" key="1">
    <source>
        <dbReference type="EMBL" id="GIH20918.1"/>
    </source>
</evidence>
<name>A0A8J3R3A9_9ACTN</name>
<organism evidence="1 2">
    <name type="scientific">Rugosimonospora africana</name>
    <dbReference type="NCBI Taxonomy" id="556532"/>
    <lineage>
        <taxon>Bacteria</taxon>
        <taxon>Bacillati</taxon>
        <taxon>Actinomycetota</taxon>
        <taxon>Actinomycetes</taxon>
        <taxon>Micromonosporales</taxon>
        <taxon>Micromonosporaceae</taxon>
        <taxon>Rugosimonospora</taxon>
    </lineage>
</organism>
<evidence type="ECO:0000313" key="2">
    <source>
        <dbReference type="Proteomes" id="UP000642748"/>
    </source>
</evidence>
<dbReference type="Proteomes" id="UP000642748">
    <property type="component" value="Unassembled WGS sequence"/>
</dbReference>
<accession>A0A8J3R3A9</accession>
<proteinExistence type="predicted"/>
<reference evidence="1" key="1">
    <citation type="submission" date="2021-01" db="EMBL/GenBank/DDBJ databases">
        <title>Whole genome shotgun sequence of Rugosimonospora africana NBRC 104875.</title>
        <authorList>
            <person name="Komaki H."/>
            <person name="Tamura T."/>
        </authorList>
    </citation>
    <scope>NUCLEOTIDE SEQUENCE</scope>
    <source>
        <strain evidence="1">NBRC 104875</strain>
    </source>
</reference>
<dbReference type="AlphaFoldDB" id="A0A8J3R3A9"/>
<keyword evidence="2" id="KW-1185">Reference proteome</keyword>
<protein>
    <submittedName>
        <fullName evidence="1">Uncharacterized protein</fullName>
    </submittedName>
</protein>
<sequence length="134" mass="13857">MSPLGNLDCATDTAEYRRLGGHGLAQVFLGRPDPAKVPANIPLADWLEQDATAMVRIDCGPGTPPATTVGPVVEQRCTHSTTAPGFTAAIAVSNDRAAAAAILDLTGDTAPDTATRHYLVAQARTLAYAMLGSL</sequence>
<comment type="caution">
    <text evidence="1">The sequence shown here is derived from an EMBL/GenBank/DDBJ whole genome shotgun (WGS) entry which is preliminary data.</text>
</comment>
<gene>
    <name evidence="1" type="ORF">Raf01_90900</name>
</gene>
<dbReference type="EMBL" id="BONZ01000109">
    <property type="protein sequence ID" value="GIH20918.1"/>
    <property type="molecule type" value="Genomic_DNA"/>
</dbReference>